<evidence type="ECO:0000313" key="4">
    <source>
        <dbReference type="Proteomes" id="UP000190395"/>
    </source>
</evidence>
<dbReference type="SUPFAM" id="SSF160443">
    <property type="entry name" value="SMR domain-like"/>
    <property type="match status" value="1"/>
</dbReference>
<name>A0A1T4M3L0_9SPIR</name>
<dbReference type="Proteomes" id="UP000190395">
    <property type="component" value="Unassembled WGS sequence"/>
</dbReference>
<reference evidence="3 4" key="1">
    <citation type="submission" date="2017-02" db="EMBL/GenBank/DDBJ databases">
        <authorList>
            <person name="Peterson S.W."/>
        </authorList>
    </citation>
    <scope>NUCLEOTIDE SEQUENCE [LARGE SCALE GENOMIC DNA]</scope>
    <source>
        <strain evidence="3 4">ATCC BAA-909</strain>
    </source>
</reference>
<feature type="domain" description="Smr" evidence="2">
    <location>
        <begin position="107"/>
        <end position="188"/>
    </location>
</feature>
<dbReference type="STRING" id="225004.SAMN02745152_00744"/>
<accession>A0A1T4M3L0</accession>
<evidence type="ECO:0000259" key="2">
    <source>
        <dbReference type="PROSITE" id="PS50828"/>
    </source>
</evidence>
<dbReference type="RefSeq" id="WP_078930498.1">
    <property type="nucleotide sequence ID" value="NZ_FUXC01000003.1"/>
</dbReference>
<dbReference type="Gene3D" id="3.30.1370.110">
    <property type="match status" value="1"/>
</dbReference>
<keyword evidence="4" id="KW-1185">Reference proteome</keyword>
<dbReference type="SMART" id="SM00463">
    <property type="entry name" value="SMR"/>
    <property type="match status" value="1"/>
</dbReference>
<protein>
    <submittedName>
        <fullName evidence="3">Smr domain-containing protein</fullName>
    </submittedName>
</protein>
<dbReference type="PANTHER" id="PTHR35562">
    <property type="entry name" value="DNA ENDONUCLEASE SMRA-RELATED"/>
    <property type="match status" value="1"/>
</dbReference>
<dbReference type="AlphaFoldDB" id="A0A1T4M3L0"/>
<sequence>MDFGDILAQWSEAQKKEKSAAKKPASQVSHKKANAPTPEEKELAAQNYKKTLEGQMIEDSKKAINPMELWLRRYGTVDKDRLNEESEEASKMESRNYLKSMRPEARIDLHGLTRDEAWAKLESFVNDCLRRGIKKIEIVHGKGIHSHGTDPVLGAMVRTFIEQNKHLGVSGHNDRNHGGSGATWVLLK</sequence>
<evidence type="ECO:0000313" key="3">
    <source>
        <dbReference type="EMBL" id="SJZ61579.1"/>
    </source>
</evidence>
<dbReference type="Pfam" id="PF01713">
    <property type="entry name" value="Smr"/>
    <property type="match status" value="1"/>
</dbReference>
<dbReference type="PROSITE" id="PS50828">
    <property type="entry name" value="SMR"/>
    <property type="match status" value="1"/>
</dbReference>
<dbReference type="InterPro" id="IPR036063">
    <property type="entry name" value="Smr_dom_sf"/>
</dbReference>
<evidence type="ECO:0000256" key="1">
    <source>
        <dbReference type="SAM" id="MobiDB-lite"/>
    </source>
</evidence>
<dbReference type="EMBL" id="FUXC01000003">
    <property type="protein sequence ID" value="SJZ61579.1"/>
    <property type="molecule type" value="Genomic_DNA"/>
</dbReference>
<proteinExistence type="predicted"/>
<dbReference type="GeneID" id="303367006"/>
<feature type="region of interest" description="Disordered" evidence="1">
    <location>
        <begin position="14"/>
        <end position="46"/>
    </location>
</feature>
<organism evidence="3 4">
    <name type="scientific">Treponema berlinense</name>
    <dbReference type="NCBI Taxonomy" id="225004"/>
    <lineage>
        <taxon>Bacteria</taxon>
        <taxon>Pseudomonadati</taxon>
        <taxon>Spirochaetota</taxon>
        <taxon>Spirochaetia</taxon>
        <taxon>Spirochaetales</taxon>
        <taxon>Treponemataceae</taxon>
        <taxon>Treponema</taxon>
    </lineage>
</organism>
<gene>
    <name evidence="3" type="ORF">SAMN02745152_00744</name>
</gene>
<dbReference type="PANTHER" id="PTHR35562:SF2">
    <property type="entry name" value="DNA ENDONUCLEASE SMRA-RELATED"/>
    <property type="match status" value="1"/>
</dbReference>
<dbReference type="InterPro" id="IPR002625">
    <property type="entry name" value="Smr_dom"/>
</dbReference>
<dbReference type="OrthoDB" id="7165597at2"/>